<evidence type="ECO:0000313" key="2">
    <source>
        <dbReference type="EMBL" id="ORY73585.1"/>
    </source>
</evidence>
<dbReference type="AlphaFoldDB" id="A0A1Y2ERW7"/>
<organism evidence="2 3">
    <name type="scientific">Leucosporidium creatinivorum</name>
    <dbReference type="NCBI Taxonomy" id="106004"/>
    <lineage>
        <taxon>Eukaryota</taxon>
        <taxon>Fungi</taxon>
        <taxon>Dikarya</taxon>
        <taxon>Basidiomycota</taxon>
        <taxon>Pucciniomycotina</taxon>
        <taxon>Microbotryomycetes</taxon>
        <taxon>Leucosporidiales</taxon>
        <taxon>Leucosporidium</taxon>
    </lineage>
</organism>
<gene>
    <name evidence="2" type="ORF">BCR35DRAFT_146171</name>
</gene>
<comment type="caution">
    <text evidence="2">The sequence shown here is derived from an EMBL/GenBank/DDBJ whole genome shotgun (WGS) entry which is preliminary data.</text>
</comment>
<dbReference type="InParanoid" id="A0A1Y2ERW7"/>
<accession>A0A1Y2ERW7</accession>
<feature type="compositionally biased region" description="Basic and acidic residues" evidence="1">
    <location>
        <begin position="103"/>
        <end position="119"/>
    </location>
</feature>
<feature type="region of interest" description="Disordered" evidence="1">
    <location>
        <begin position="72"/>
        <end position="162"/>
    </location>
</feature>
<evidence type="ECO:0000313" key="3">
    <source>
        <dbReference type="Proteomes" id="UP000193467"/>
    </source>
</evidence>
<feature type="compositionally biased region" description="Basic and acidic residues" evidence="1">
    <location>
        <begin position="80"/>
        <end position="92"/>
    </location>
</feature>
<sequence length="162" mass="18020">MDIYQYMYILTLSLFGALRDCKGFALARSESSWQVRAGNPNSRPRGLDTQRGELVAVSFSIKNREQILEQKGCNRTRAASKLDEAPHSDRLSRQVIEAQRISRTAEKARIEKLRDEGKGTRRPNLLKRLSSGVEMGNWRPGNASPSKSGRGRGDSITEGTAA</sequence>
<proteinExistence type="predicted"/>
<dbReference type="EMBL" id="MCGR01000045">
    <property type="protein sequence ID" value="ORY73585.1"/>
    <property type="molecule type" value="Genomic_DNA"/>
</dbReference>
<keyword evidence="3" id="KW-1185">Reference proteome</keyword>
<dbReference type="OrthoDB" id="2537881at2759"/>
<protein>
    <submittedName>
        <fullName evidence="2">Uncharacterized protein</fullName>
    </submittedName>
</protein>
<dbReference type="Proteomes" id="UP000193467">
    <property type="component" value="Unassembled WGS sequence"/>
</dbReference>
<name>A0A1Y2ERW7_9BASI</name>
<evidence type="ECO:0000256" key="1">
    <source>
        <dbReference type="SAM" id="MobiDB-lite"/>
    </source>
</evidence>
<reference evidence="2 3" key="1">
    <citation type="submission" date="2016-07" db="EMBL/GenBank/DDBJ databases">
        <title>Pervasive Adenine N6-methylation of Active Genes in Fungi.</title>
        <authorList>
            <consortium name="DOE Joint Genome Institute"/>
            <person name="Mondo S.J."/>
            <person name="Dannebaum R.O."/>
            <person name="Kuo R.C."/>
            <person name="Labutti K."/>
            <person name="Haridas S."/>
            <person name="Kuo A."/>
            <person name="Salamov A."/>
            <person name="Ahrendt S.R."/>
            <person name="Lipzen A."/>
            <person name="Sullivan W."/>
            <person name="Andreopoulos W.B."/>
            <person name="Clum A."/>
            <person name="Lindquist E."/>
            <person name="Daum C."/>
            <person name="Ramamoorthy G.K."/>
            <person name="Gryganskyi A."/>
            <person name="Culley D."/>
            <person name="Magnuson J.K."/>
            <person name="James T.Y."/>
            <person name="O'Malley M.A."/>
            <person name="Stajich J.E."/>
            <person name="Spatafora J.W."/>
            <person name="Visel A."/>
            <person name="Grigoriev I.V."/>
        </authorList>
    </citation>
    <scope>NUCLEOTIDE SEQUENCE [LARGE SCALE GENOMIC DNA]</scope>
    <source>
        <strain evidence="2 3">62-1032</strain>
    </source>
</reference>